<dbReference type="Pfam" id="PF03703">
    <property type="entry name" value="bPH_2"/>
    <property type="match status" value="1"/>
</dbReference>
<feature type="domain" description="YdbS-like PH" evidence="2">
    <location>
        <begin position="30"/>
        <end position="105"/>
    </location>
</feature>
<evidence type="ECO:0000313" key="4">
    <source>
        <dbReference type="Proteomes" id="UP000621540"/>
    </source>
</evidence>
<accession>A0ABR7I6S2</accession>
<protein>
    <submittedName>
        <fullName evidence="3">PH domain-containing protein</fullName>
    </submittedName>
</protein>
<dbReference type="RefSeq" id="WP_022515202.1">
    <property type="nucleotide sequence ID" value="NZ_JACOQH010000001.1"/>
</dbReference>
<dbReference type="EMBL" id="JACOQH010000001">
    <property type="protein sequence ID" value="MBC5752641.1"/>
    <property type="molecule type" value="Genomic_DNA"/>
</dbReference>
<name>A0ABR7I6S2_9FIRM</name>
<organism evidence="3 4">
    <name type="scientific">Roseburia yibonii</name>
    <dbReference type="NCBI Taxonomy" id="2763063"/>
    <lineage>
        <taxon>Bacteria</taxon>
        <taxon>Bacillati</taxon>
        <taxon>Bacillota</taxon>
        <taxon>Clostridia</taxon>
        <taxon>Lachnospirales</taxon>
        <taxon>Lachnospiraceae</taxon>
        <taxon>Roseburia</taxon>
    </lineage>
</organism>
<keyword evidence="1" id="KW-1133">Transmembrane helix</keyword>
<keyword evidence="1" id="KW-0472">Membrane</keyword>
<dbReference type="InterPro" id="IPR005182">
    <property type="entry name" value="YdbS-like_PH"/>
</dbReference>
<reference evidence="3 4" key="1">
    <citation type="submission" date="2020-08" db="EMBL/GenBank/DDBJ databases">
        <title>Genome public.</title>
        <authorList>
            <person name="Liu C."/>
            <person name="Sun Q."/>
        </authorList>
    </citation>
    <scope>NUCLEOTIDE SEQUENCE [LARGE SCALE GENOMIC DNA]</scope>
    <source>
        <strain evidence="3 4">BX0805</strain>
    </source>
</reference>
<evidence type="ECO:0000256" key="1">
    <source>
        <dbReference type="SAM" id="Phobius"/>
    </source>
</evidence>
<comment type="caution">
    <text evidence="3">The sequence shown here is derived from an EMBL/GenBank/DDBJ whole genome shotgun (WGS) entry which is preliminary data.</text>
</comment>
<keyword evidence="4" id="KW-1185">Reference proteome</keyword>
<evidence type="ECO:0000313" key="3">
    <source>
        <dbReference type="EMBL" id="MBC5752641.1"/>
    </source>
</evidence>
<proteinExistence type="predicted"/>
<keyword evidence="1" id="KW-0812">Transmembrane</keyword>
<feature type="transmembrane region" description="Helical" evidence="1">
    <location>
        <begin position="21"/>
        <end position="40"/>
    </location>
</feature>
<dbReference type="Proteomes" id="UP000621540">
    <property type="component" value="Unassembled WGS sequence"/>
</dbReference>
<sequence>MDNTKVIKEEKTVAFRERKRILFFGLPFTFTVYTASNVVVTVDTGFFNREENDCYMYKIQDVTLKRSLFERMFGLGTIICYTGDVTNPELVLEHVKHAKEIKEYLLEESEQARLKRRTLNMQNIGAESVEAEEL</sequence>
<evidence type="ECO:0000259" key="2">
    <source>
        <dbReference type="Pfam" id="PF03703"/>
    </source>
</evidence>
<gene>
    <name evidence="3" type="ORF">H8Z76_01135</name>
</gene>